<dbReference type="PROSITE" id="PS51831">
    <property type="entry name" value="HD"/>
    <property type="match status" value="1"/>
</dbReference>
<sequence>MDEPLEEIRDYVRTVFRDAGAHGLDHVQRVTLLCEALGAREGADMSILIPAALFHDIARPREEETGVPHEEEGARMAESFLRSIGYPDDRIAGIAHAIRAHRYSTGIAPETLEAQILSDADKLDAMGAVGIARTFMQAGERGGGIADATGHFHEKLLQLSGRMYTESARVLAQRRHAFLAAFLEALDDETDGTVTLP</sequence>
<dbReference type="SMART" id="SM00471">
    <property type="entry name" value="HDc"/>
    <property type="match status" value="1"/>
</dbReference>
<dbReference type="CDD" id="cd00077">
    <property type="entry name" value="HDc"/>
    <property type="match status" value="1"/>
</dbReference>
<keyword evidence="3" id="KW-1185">Reference proteome</keyword>
<accession>A0ABT8M6Z9</accession>
<gene>
    <name evidence="2" type="ORF">FGU65_02155</name>
</gene>
<proteinExistence type="predicted"/>
<dbReference type="InterPro" id="IPR006674">
    <property type="entry name" value="HD_domain"/>
</dbReference>
<dbReference type="EMBL" id="VCYH01000001">
    <property type="protein sequence ID" value="MDN7023709.1"/>
    <property type="molecule type" value="Genomic_DNA"/>
</dbReference>
<name>A0ABT8M6Z9_9EURY</name>
<protein>
    <submittedName>
        <fullName evidence="2">HD domain-containing protein</fullName>
    </submittedName>
</protein>
<dbReference type="PANTHER" id="PTHR33594">
    <property type="entry name" value="SUPERFAMILY HYDROLASE, PUTATIVE (AFU_ORTHOLOGUE AFUA_1G03035)-RELATED"/>
    <property type="match status" value="1"/>
</dbReference>
<evidence type="ECO:0000313" key="3">
    <source>
        <dbReference type="Proteomes" id="UP001168338"/>
    </source>
</evidence>
<dbReference type="Gene3D" id="1.10.3210.50">
    <property type="match status" value="1"/>
</dbReference>
<dbReference type="RefSeq" id="WP_301662758.1">
    <property type="nucleotide sequence ID" value="NZ_VCYH01000001.1"/>
</dbReference>
<reference evidence="2" key="1">
    <citation type="submission" date="2019-05" db="EMBL/GenBank/DDBJ databases">
        <title>Methanoculleus sp. FWC-SCC1, a methanogenic archaeon isolated from deep marine cold seep.</title>
        <authorList>
            <person name="Chen Y.-W."/>
            <person name="Chen S.-C."/>
            <person name="Teng N.-H."/>
            <person name="Lai M.-C."/>
        </authorList>
    </citation>
    <scope>NUCLEOTIDE SEQUENCE</scope>
    <source>
        <strain evidence="2">FWC-SCC1</strain>
    </source>
</reference>
<dbReference type="PANTHER" id="PTHR33594:SF1">
    <property type="entry name" value="HD_PDEASE DOMAIN-CONTAINING PROTEIN"/>
    <property type="match status" value="1"/>
</dbReference>
<dbReference type="Proteomes" id="UP001168338">
    <property type="component" value="Unassembled WGS sequence"/>
</dbReference>
<organism evidence="2 3">
    <name type="scientific">Methanoculleus frigidifontis</name>
    <dbReference type="NCBI Taxonomy" id="2584085"/>
    <lineage>
        <taxon>Archaea</taxon>
        <taxon>Methanobacteriati</taxon>
        <taxon>Methanobacteriota</taxon>
        <taxon>Stenosarchaea group</taxon>
        <taxon>Methanomicrobia</taxon>
        <taxon>Methanomicrobiales</taxon>
        <taxon>Methanomicrobiaceae</taxon>
        <taxon>Methanoculleus</taxon>
    </lineage>
</organism>
<dbReference type="InterPro" id="IPR003607">
    <property type="entry name" value="HD/PDEase_dom"/>
</dbReference>
<dbReference type="NCBIfam" id="TIGR00277">
    <property type="entry name" value="HDIG"/>
    <property type="match status" value="1"/>
</dbReference>
<comment type="caution">
    <text evidence="2">The sequence shown here is derived from an EMBL/GenBank/DDBJ whole genome shotgun (WGS) entry which is preliminary data.</text>
</comment>
<evidence type="ECO:0000313" key="2">
    <source>
        <dbReference type="EMBL" id="MDN7023709.1"/>
    </source>
</evidence>
<evidence type="ECO:0000259" key="1">
    <source>
        <dbReference type="PROSITE" id="PS51831"/>
    </source>
</evidence>
<dbReference type="InterPro" id="IPR006675">
    <property type="entry name" value="HDIG_dom"/>
</dbReference>
<feature type="domain" description="HD" evidence="1">
    <location>
        <begin position="23"/>
        <end position="126"/>
    </location>
</feature>
<dbReference type="Pfam" id="PF01966">
    <property type="entry name" value="HD"/>
    <property type="match status" value="1"/>
</dbReference>
<dbReference type="SUPFAM" id="SSF109604">
    <property type="entry name" value="HD-domain/PDEase-like"/>
    <property type="match status" value="1"/>
</dbReference>